<organism evidence="5 6">
    <name type="scientific">Nonlabens ulvanivorans</name>
    <name type="common">Persicivirga ulvanivorans</name>
    <dbReference type="NCBI Taxonomy" id="906888"/>
    <lineage>
        <taxon>Bacteria</taxon>
        <taxon>Pseudomonadati</taxon>
        <taxon>Bacteroidota</taxon>
        <taxon>Flavobacteriia</taxon>
        <taxon>Flavobacteriales</taxon>
        <taxon>Flavobacteriaceae</taxon>
        <taxon>Nonlabens</taxon>
    </lineage>
</organism>
<gene>
    <name evidence="5" type="ORF">LY02_00908</name>
</gene>
<dbReference type="PANTHER" id="PTHR43630">
    <property type="entry name" value="POLY-BETA-1,6-N-ACETYL-D-GLUCOSAMINE SYNTHASE"/>
    <property type="match status" value="1"/>
</dbReference>
<keyword evidence="4" id="KW-0812">Transmembrane</keyword>
<protein>
    <submittedName>
        <fullName evidence="5">Cellulose synthase/poly-beta-1,6-N-acetylglucosamine synthase-like glycosyltransferase</fullName>
    </submittedName>
</protein>
<evidence type="ECO:0000256" key="4">
    <source>
        <dbReference type="SAM" id="Phobius"/>
    </source>
</evidence>
<accession>A0ABX5ECA7</accession>
<feature type="transmembrane region" description="Helical" evidence="4">
    <location>
        <begin position="315"/>
        <end position="334"/>
    </location>
</feature>
<sequence>MMFIIIVISLGYLFVILGLVLEGFTYKARPHRASKPSVSNDFSFSIIINYRNEDHNLPALLLSISQLKFDFNRVEFLFINDDSSDSSLSILEKFITDNNDITVQLLERIPVSKSAKKDGITQALEIAKHEHIICTDADVNLPQRWLMAYEKHYQLLPDLHFIAGPVEMTHSNNLLSQLQHSEMVALQMTTIGGFSIRQPFMCNGANMSFTKTAFQEVNGYLGNDHISSGDDIFLLEKLAAEDVLKCSYLKSQDAVVKTFPKSSWKEMIHQRVRWSQKGKSTKSTLNKLVSFQVLMMNLLFILAPFLWFLNWLNNAQFFIVLIIKIVVDVIVIFTGNRFFSNTKWPIYLLPQLVIYPIVVISIALKSLSKPSWKDRQVEL</sequence>
<feature type="transmembrane region" description="Helical" evidence="4">
    <location>
        <begin position="288"/>
        <end position="309"/>
    </location>
</feature>
<evidence type="ECO:0000256" key="2">
    <source>
        <dbReference type="ARBA" id="ARBA00022676"/>
    </source>
</evidence>
<feature type="transmembrane region" description="Helical" evidence="4">
    <location>
        <begin position="6"/>
        <end position="26"/>
    </location>
</feature>
<dbReference type="Gene3D" id="3.90.550.10">
    <property type="entry name" value="Spore Coat Polysaccharide Biosynthesis Protein SpsA, Chain A"/>
    <property type="match status" value="1"/>
</dbReference>
<dbReference type="Pfam" id="PF13641">
    <property type="entry name" value="Glyco_tranf_2_3"/>
    <property type="match status" value="1"/>
</dbReference>
<dbReference type="InterPro" id="IPR029044">
    <property type="entry name" value="Nucleotide-diphossugar_trans"/>
</dbReference>
<evidence type="ECO:0000313" key="6">
    <source>
        <dbReference type="Proteomes" id="UP000239997"/>
    </source>
</evidence>
<evidence type="ECO:0000256" key="1">
    <source>
        <dbReference type="ARBA" id="ARBA00006739"/>
    </source>
</evidence>
<dbReference type="SUPFAM" id="SSF53448">
    <property type="entry name" value="Nucleotide-diphospho-sugar transferases"/>
    <property type="match status" value="1"/>
</dbReference>
<dbReference type="Proteomes" id="UP000239997">
    <property type="component" value="Unassembled WGS sequence"/>
</dbReference>
<comment type="caution">
    <text evidence="5">The sequence shown here is derived from an EMBL/GenBank/DDBJ whole genome shotgun (WGS) entry which is preliminary data.</text>
</comment>
<keyword evidence="2" id="KW-0328">Glycosyltransferase</keyword>
<evidence type="ECO:0000313" key="5">
    <source>
        <dbReference type="EMBL" id="PRX15685.1"/>
    </source>
</evidence>
<keyword evidence="6" id="KW-1185">Reference proteome</keyword>
<feature type="transmembrane region" description="Helical" evidence="4">
    <location>
        <begin position="346"/>
        <end position="364"/>
    </location>
</feature>
<evidence type="ECO:0000256" key="3">
    <source>
        <dbReference type="ARBA" id="ARBA00022679"/>
    </source>
</evidence>
<proteinExistence type="inferred from homology"/>
<keyword evidence="3" id="KW-0808">Transferase</keyword>
<keyword evidence="4" id="KW-0472">Membrane</keyword>
<comment type="similarity">
    <text evidence="1">Belongs to the glycosyltransferase 2 family.</text>
</comment>
<dbReference type="EMBL" id="PVNA01000001">
    <property type="protein sequence ID" value="PRX15685.1"/>
    <property type="molecule type" value="Genomic_DNA"/>
</dbReference>
<dbReference type="PANTHER" id="PTHR43630:SF1">
    <property type="entry name" value="POLY-BETA-1,6-N-ACETYL-D-GLUCOSAMINE SYNTHASE"/>
    <property type="match status" value="1"/>
</dbReference>
<reference evidence="5 6" key="1">
    <citation type="submission" date="2018-03" db="EMBL/GenBank/DDBJ databases">
        <title>Genomic Encyclopedia of Archaeal and Bacterial Type Strains, Phase II (KMG-II): from individual species to whole genera.</title>
        <authorList>
            <person name="Goeker M."/>
        </authorList>
    </citation>
    <scope>NUCLEOTIDE SEQUENCE [LARGE SCALE GENOMIC DNA]</scope>
    <source>
        <strain evidence="5 6">DSM 22727</strain>
    </source>
</reference>
<keyword evidence="4" id="KW-1133">Transmembrane helix</keyword>
<name>A0ABX5ECA7_NONUL</name>